<dbReference type="Gene3D" id="3.40.50.150">
    <property type="entry name" value="Vaccinia Virus protein VP39"/>
    <property type="match status" value="1"/>
</dbReference>
<keyword evidence="1 6" id="KW-0963">Cytoplasm</keyword>
<dbReference type="EC" id="2.1.1.170" evidence="6"/>
<dbReference type="InterPro" id="IPR029063">
    <property type="entry name" value="SAM-dependent_MTases_sf"/>
</dbReference>
<sequence length="211" mass="23448">MNADHAKAWIAARVSRETMERLELFLTLLHHWQKTINLVAPSTLDAAWSRHFLDSAQIYDLAPQDATRWLDLGSGGGFPGLVVATLARETRPDLSVTLVESDIRKCGFMREAARKMDVPVKILTRRIADIPPQAADVISARALSSLSNLIDHAKPHMTQNTCLLFPKGSSYKAELETLSDDWQIKGETIASLTDPDAVVLRFQGVNTRKEC</sequence>
<feature type="binding site" evidence="6">
    <location>
        <position position="73"/>
    </location>
    <ligand>
        <name>S-adenosyl-L-methionine</name>
        <dbReference type="ChEBI" id="CHEBI:59789"/>
    </ligand>
</feature>
<evidence type="ECO:0000313" key="8">
    <source>
        <dbReference type="EMBL" id="QXL86946.1"/>
    </source>
</evidence>
<dbReference type="NCBIfam" id="TIGR00138">
    <property type="entry name" value="rsmG_gidB"/>
    <property type="match status" value="1"/>
</dbReference>
<evidence type="ECO:0000256" key="4">
    <source>
        <dbReference type="ARBA" id="ARBA00022679"/>
    </source>
</evidence>
<dbReference type="HAMAP" id="MF_00074">
    <property type="entry name" value="16SrRNA_methyltr_G"/>
    <property type="match status" value="1"/>
</dbReference>
<proteinExistence type="inferred from homology"/>
<gene>
    <name evidence="6 8" type="primary">rsmG</name>
    <name evidence="7" type="ORF">KUL25_16060</name>
    <name evidence="8" type="ORF">KUL25_16065</name>
</gene>
<feature type="binding site" evidence="6">
    <location>
        <position position="78"/>
    </location>
    <ligand>
        <name>S-adenosyl-L-methionine</name>
        <dbReference type="ChEBI" id="CHEBI:59789"/>
    </ligand>
</feature>
<organism evidence="8">
    <name type="scientific">Gymnodinialimonas phycosphaerae</name>
    <dbReference type="NCBI Taxonomy" id="2841589"/>
    <lineage>
        <taxon>Bacteria</taxon>
        <taxon>Pseudomonadati</taxon>
        <taxon>Pseudomonadota</taxon>
        <taxon>Alphaproteobacteria</taxon>
        <taxon>Rhodobacterales</taxon>
        <taxon>Paracoccaceae</taxon>
        <taxon>Gymnodinialimonas</taxon>
    </lineage>
</organism>
<comment type="similarity">
    <text evidence="6">Belongs to the methyltransferase superfamily. RNA methyltransferase RsmG family.</text>
</comment>
<evidence type="ECO:0000313" key="9">
    <source>
        <dbReference type="Proteomes" id="UP000693972"/>
    </source>
</evidence>
<feature type="binding site" evidence="6">
    <location>
        <position position="141"/>
    </location>
    <ligand>
        <name>S-adenosyl-L-methionine</name>
        <dbReference type="ChEBI" id="CHEBI:59789"/>
    </ligand>
</feature>
<evidence type="ECO:0000256" key="3">
    <source>
        <dbReference type="ARBA" id="ARBA00022603"/>
    </source>
</evidence>
<accession>A0A975YF31</accession>
<keyword evidence="4 6" id="KW-0808">Transferase</keyword>
<dbReference type="EMBL" id="JAIMBW010000001">
    <property type="protein sequence ID" value="MBY4894272.1"/>
    <property type="molecule type" value="Genomic_DNA"/>
</dbReference>
<dbReference type="RefSeq" id="WP_257893862.1">
    <property type="nucleotide sequence ID" value="NZ_JAIMBW010000001.1"/>
</dbReference>
<evidence type="ECO:0000256" key="6">
    <source>
        <dbReference type="HAMAP-Rule" id="MF_00074"/>
    </source>
</evidence>
<dbReference type="EMBL" id="CP078073">
    <property type="protein sequence ID" value="QXL86946.1"/>
    <property type="molecule type" value="Genomic_DNA"/>
</dbReference>
<evidence type="ECO:0000256" key="1">
    <source>
        <dbReference type="ARBA" id="ARBA00022490"/>
    </source>
</evidence>
<comment type="caution">
    <text evidence="6">Lacks conserved residue(s) required for the propagation of feature annotation.</text>
</comment>
<evidence type="ECO:0000256" key="2">
    <source>
        <dbReference type="ARBA" id="ARBA00022552"/>
    </source>
</evidence>
<dbReference type="PANTHER" id="PTHR31760">
    <property type="entry name" value="S-ADENOSYL-L-METHIONINE-DEPENDENT METHYLTRANSFERASES SUPERFAMILY PROTEIN"/>
    <property type="match status" value="1"/>
</dbReference>
<dbReference type="Pfam" id="PF02527">
    <property type="entry name" value="GidB"/>
    <property type="match status" value="1"/>
</dbReference>
<dbReference type="SUPFAM" id="SSF53335">
    <property type="entry name" value="S-adenosyl-L-methionine-dependent methyltransferases"/>
    <property type="match status" value="1"/>
</dbReference>
<keyword evidence="5 6" id="KW-0949">S-adenosyl-L-methionine</keyword>
<dbReference type="PIRSF" id="PIRSF003078">
    <property type="entry name" value="GidB"/>
    <property type="match status" value="1"/>
</dbReference>
<evidence type="ECO:0000256" key="5">
    <source>
        <dbReference type="ARBA" id="ARBA00022691"/>
    </source>
</evidence>
<comment type="subcellular location">
    <subcellularLocation>
        <location evidence="6">Cytoplasm</location>
    </subcellularLocation>
</comment>
<dbReference type="GO" id="GO:0005829">
    <property type="term" value="C:cytosol"/>
    <property type="evidence" value="ECO:0007669"/>
    <property type="project" value="TreeGrafter"/>
</dbReference>
<dbReference type="AlphaFoldDB" id="A0A975YF31"/>
<dbReference type="GO" id="GO:0070043">
    <property type="term" value="F:rRNA (guanine-N7-)-methyltransferase activity"/>
    <property type="evidence" value="ECO:0007669"/>
    <property type="project" value="UniProtKB-UniRule"/>
</dbReference>
<name>A0A975YF31_9RHOB</name>
<dbReference type="Proteomes" id="UP000693972">
    <property type="component" value="Unassembled WGS sequence"/>
</dbReference>
<evidence type="ECO:0000313" key="7">
    <source>
        <dbReference type="EMBL" id="MBY4894272.1"/>
    </source>
</evidence>
<dbReference type="PANTHER" id="PTHR31760:SF0">
    <property type="entry name" value="S-ADENOSYL-L-METHIONINE-DEPENDENT METHYLTRANSFERASES SUPERFAMILY PROTEIN"/>
    <property type="match status" value="1"/>
</dbReference>
<reference evidence="8 9" key="1">
    <citation type="submission" date="2021-07" db="EMBL/GenBank/DDBJ databases">
        <title>Karlodiniumbacter phycospheric gen. nov., sp. nov., a phycosphere bacterium isolated from karlodinium veneficum.</title>
        <authorList>
            <person name="Peng Y."/>
            <person name="Jiang L."/>
            <person name="Lee J."/>
        </authorList>
    </citation>
    <scope>NUCLEOTIDE SEQUENCE</scope>
    <source>
        <strain evidence="8 9">N5</strain>
    </source>
</reference>
<keyword evidence="3 6" id="KW-0489">Methyltransferase</keyword>
<keyword evidence="9" id="KW-1185">Reference proteome</keyword>
<comment type="catalytic activity">
    <reaction evidence="6">
        <text>guanosine(527) in 16S rRNA + S-adenosyl-L-methionine = N(7)-methylguanosine(527) in 16S rRNA + S-adenosyl-L-homocysteine</text>
        <dbReference type="Rhea" id="RHEA:42732"/>
        <dbReference type="Rhea" id="RHEA-COMP:10209"/>
        <dbReference type="Rhea" id="RHEA-COMP:10210"/>
        <dbReference type="ChEBI" id="CHEBI:57856"/>
        <dbReference type="ChEBI" id="CHEBI:59789"/>
        <dbReference type="ChEBI" id="CHEBI:74269"/>
        <dbReference type="ChEBI" id="CHEBI:74480"/>
        <dbReference type="EC" id="2.1.1.170"/>
    </reaction>
</comment>
<protein>
    <recommendedName>
        <fullName evidence="6">Ribosomal RNA small subunit methyltransferase G</fullName>
        <ecNumber evidence="6">2.1.1.170</ecNumber>
    </recommendedName>
    <alternativeName>
        <fullName evidence="6">16S rRNA 7-methylguanosine methyltransferase</fullName>
        <shortName evidence="6">16S rRNA m7G methyltransferase</shortName>
    </alternativeName>
</protein>
<keyword evidence="2 6" id="KW-0698">rRNA processing</keyword>
<comment type="function">
    <text evidence="6">Specifically methylates the N7 position of guanine in position 527 of 16S rRNA.</text>
</comment>
<dbReference type="InterPro" id="IPR003682">
    <property type="entry name" value="rRNA_ssu_MeTfrase_G"/>
</dbReference>